<dbReference type="GO" id="GO:0005886">
    <property type="term" value="C:plasma membrane"/>
    <property type="evidence" value="ECO:0007669"/>
    <property type="project" value="TreeGrafter"/>
</dbReference>
<evidence type="ECO:0000256" key="1">
    <source>
        <dbReference type="SAM" id="Phobius"/>
    </source>
</evidence>
<dbReference type="OrthoDB" id="5749006at2"/>
<dbReference type="GO" id="GO:0090313">
    <property type="term" value="P:regulation of protein targeting to membrane"/>
    <property type="evidence" value="ECO:0007669"/>
    <property type="project" value="TreeGrafter"/>
</dbReference>
<protein>
    <submittedName>
        <fullName evidence="3">Lipopolysaccharide biogenesis periplasmic protein</fullName>
    </submittedName>
</protein>
<dbReference type="InterPro" id="IPR007844">
    <property type="entry name" value="AsmA"/>
</dbReference>
<dbReference type="PANTHER" id="PTHR30441:SF9">
    <property type="entry name" value="ASMA FAMILY PROTEIN YHJG"/>
    <property type="match status" value="1"/>
</dbReference>
<gene>
    <name evidence="3" type="ORF">Asru_0239_03</name>
</gene>
<sequence>MAGHRRRWWAIGLGVPVALIAIVALLFRWDWLIPFVDARASAALHRDVRIGHLHVTLGRQTVVTAEDVRVADPAGFPADDAFATARRLAITVDIWGFRHDRSVLRIPVIDVDAPRVTVATDKDGKPNYDLALGGGGGGGPAVKIGALRIEDGQAHVDIPKLRARFDVAVATEDEAAAGTAHADAAGGAAAAQGGRIRAEAHGTYAGQPITARFVGGALLGLRDAHTPYPIDLHVENGPTRVALTGTVDDPLHFRGTALKLSFAGPDMSLLKPLTGVPIPRTPPFAVTGDLTYADGRITFRHAAGTLGRSDIEGDVAITPPEGGQRQKVVATLASRRVDMQDLGGFIGSTPGDTGERGQTAAQRRQVAAAEASPKLLPDRPINIPRLRAADVHLDYKAASIEGSAKLTGRGTPLDNLSVVLDLDDGAIRVHPIVAGIGTGRVVGDIALTPVSDTSTRLHANVDFDRVSIARLMQSAGFSGAGVIGGHAEIDSAGRSLAQFAANGNGGVRLATSGGELSALLVALSGLQFGNALVSALGLPEHARLRCMVADMPLRHGILDSRLLLIDTDESNIRATGTVDLRDERIDLRLETNAKHFSIGSLPTPIDIGGTLKHPSVAPAIGPLAARGGAAVALGVLLTPLAALLPTIQLGTAENHDCRALIAQTETPARAPETRRRPPAR</sequence>
<dbReference type="EMBL" id="BANB01000239">
    <property type="protein sequence ID" value="GAN77122.1"/>
    <property type="molecule type" value="Genomic_DNA"/>
</dbReference>
<dbReference type="Pfam" id="PF05170">
    <property type="entry name" value="AsmA"/>
    <property type="match status" value="1"/>
</dbReference>
<keyword evidence="1" id="KW-1133">Transmembrane helix</keyword>
<evidence type="ECO:0000313" key="4">
    <source>
        <dbReference type="Proteomes" id="UP000032680"/>
    </source>
</evidence>
<comment type="caution">
    <text evidence="3">The sequence shown here is derived from an EMBL/GenBank/DDBJ whole genome shotgun (WGS) entry which is preliminary data.</text>
</comment>
<feature type="transmembrane region" description="Helical" evidence="1">
    <location>
        <begin position="7"/>
        <end position="29"/>
    </location>
</feature>
<dbReference type="Proteomes" id="UP000032680">
    <property type="component" value="Unassembled WGS sequence"/>
</dbReference>
<accession>A0A0D6P641</accession>
<dbReference type="PANTHER" id="PTHR30441">
    <property type="entry name" value="DUF748 DOMAIN-CONTAINING PROTEIN"/>
    <property type="match status" value="1"/>
</dbReference>
<keyword evidence="4" id="KW-1185">Reference proteome</keyword>
<keyword evidence="1" id="KW-0812">Transmembrane</keyword>
<dbReference type="AlphaFoldDB" id="A0A0D6P641"/>
<keyword evidence="1" id="KW-0472">Membrane</keyword>
<proteinExistence type="predicted"/>
<feature type="domain" description="AsmA" evidence="2">
    <location>
        <begin position="200"/>
        <end position="559"/>
    </location>
</feature>
<name>A0A0D6P641_9PROT</name>
<dbReference type="InterPro" id="IPR052894">
    <property type="entry name" value="AsmA-related"/>
</dbReference>
<reference evidence="3 4" key="1">
    <citation type="submission" date="2012-11" db="EMBL/GenBank/DDBJ databases">
        <title>Whole genome sequence of Acidisphaera rubrifaciens HS-AP3.</title>
        <authorList>
            <person name="Azuma Y."/>
            <person name="Higashiura N."/>
            <person name="Hirakawa H."/>
            <person name="Matsushita K."/>
        </authorList>
    </citation>
    <scope>NUCLEOTIDE SEQUENCE [LARGE SCALE GENOMIC DNA]</scope>
    <source>
        <strain evidence="3 4">HS-AP3</strain>
    </source>
</reference>
<dbReference type="RefSeq" id="WP_048861104.1">
    <property type="nucleotide sequence ID" value="NZ_BANB01000239.1"/>
</dbReference>
<evidence type="ECO:0000313" key="3">
    <source>
        <dbReference type="EMBL" id="GAN77122.1"/>
    </source>
</evidence>
<organism evidence="3 4">
    <name type="scientific">Acidisphaera rubrifaciens HS-AP3</name>
    <dbReference type="NCBI Taxonomy" id="1231350"/>
    <lineage>
        <taxon>Bacteria</taxon>
        <taxon>Pseudomonadati</taxon>
        <taxon>Pseudomonadota</taxon>
        <taxon>Alphaproteobacteria</taxon>
        <taxon>Acetobacterales</taxon>
        <taxon>Acetobacteraceae</taxon>
        <taxon>Acidisphaera</taxon>
    </lineage>
</organism>
<evidence type="ECO:0000259" key="2">
    <source>
        <dbReference type="Pfam" id="PF05170"/>
    </source>
</evidence>